<dbReference type="EMBL" id="WRXO01000009">
    <property type="protein sequence ID" value="MVT43984.1"/>
    <property type="molecule type" value="Genomic_DNA"/>
</dbReference>
<dbReference type="Proteomes" id="UP000468388">
    <property type="component" value="Unassembled WGS sequence"/>
</dbReference>
<dbReference type="AlphaFoldDB" id="A0A6N8JGA3"/>
<protein>
    <submittedName>
        <fullName evidence="2">GNAT family N-acetyltransferase</fullName>
    </submittedName>
</protein>
<sequence>MQSPLLTTERLILRSLALEDAPHVLRIRSDDRVNKYLDRPKASSIEDALVFIRKIQAADEGIYWAISLKDNNTLIGTACFWNIVIEKKSGEIGYELHPDYQGKGIMQEAITAVIKYGFETAGFNIITALPSPDNEKSVRLLERNNFVRDINFEYISKEESDNQVGYILKKIPGQ</sequence>
<organism evidence="2 3">
    <name type="scientific">Chitinophaga oryziterrae</name>
    <dbReference type="NCBI Taxonomy" id="1031224"/>
    <lineage>
        <taxon>Bacteria</taxon>
        <taxon>Pseudomonadati</taxon>
        <taxon>Bacteroidota</taxon>
        <taxon>Chitinophagia</taxon>
        <taxon>Chitinophagales</taxon>
        <taxon>Chitinophagaceae</taxon>
        <taxon>Chitinophaga</taxon>
    </lineage>
</organism>
<accession>A0A6N8JGA3</accession>
<dbReference type="RefSeq" id="WP_157302789.1">
    <property type="nucleotide sequence ID" value="NZ_BAAAZB010000001.1"/>
</dbReference>
<dbReference type="Pfam" id="PF13302">
    <property type="entry name" value="Acetyltransf_3"/>
    <property type="match status" value="1"/>
</dbReference>
<dbReference type="InterPro" id="IPR016181">
    <property type="entry name" value="Acyl_CoA_acyltransferase"/>
</dbReference>
<dbReference type="PANTHER" id="PTHR43792:SF1">
    <property type="entry name" value="N-ACETYLTRANSFERASE DOMAIN-CONTAINING PROTEIN"/>
    <property type="match status" value="1"/>
</dbReference>
<dbReference type="PANTHER" id="PTHR43792">
    <property type="entry name" value="GNAT FAMILY, PUTATIVE (AFU_ORTHOLOGUE AFUA_3G00765)-RELATED-RELATED"/>
    <property type="match status" value="1"/>
</dbReference>
<keyword evidence="3" id="KW-1185">Reference proteome</keyword>
<dbReference type="SUPFAM" id="SSF55729">
    <property type="entry name" value="Acyl-CoA N-acyltransferases (Nat)"/>
    <property type="match status" value="1"/>
</dbReference>
<gene>
    <name evidence="2" type="ORF">GO495_25540</name>
</gene>
<dbReference type="OrthoDB" id="9811523at2"/>
<name>A0A6N8JGA3_9BACT</name>
<dbReference type="InterPro" id="IPR000182">
    <property type="entry name" value="GNAT_dom"/>
</dbReference>
<comment type="caution">
    <text evidence="2">The sequence shown here is derived from an EMBL/GenBank/DDBJ whole genome shotgun (WGS) entry which is preliminary data.</text>
</comment>
<evidence type="ECO:0000313" key="3">
    <source>
        <dbReference type="Proteomes" id="UP000468388"/>
    </source>
</evidence>
<dbReference type="GO" id="GO:0016747">
    <property type="term" value="F:acyltransferase activity, transferring groups other than amino-acyl groups"/>
    <property type="evidence" value="ECO:0007669"/>
    <property type="project" value="InterPro"/>
</dbReference>
<evidence type="ECO:0000259" key="1">
    <source>
        <dbReference type="PROSITE" id="PS51186"/>
    </source>
</evidence>
<proteinExistence type="predicted"/>
<feature type="domain" description="N-acetyltransferase" evidence="1">
    <location>
        <begin position="11"/>
        <end position="172"/>
    </location>
</feature>
<keyword evidence="2" id="KW-0808">Transferase</keyword>
<dbReference type="PROSITE" id="PS51186">
    <property type="entry name" value="GNAT"/>
    <property type="match status" value="1"/>
</dbReference>
<dbReference type="Gene3D" id="3.40.630.30">
    <property type="match status" value="1"/>
</dbReference>
<evidence type="ECO:0000313" key="2">
    <source>
        <dbReference type="EMBL" id="MVT43984.1"/>
    </source>
</evidence>
<dbReference type="InterPro" id="IPR051531">
    <property type="entry name" value="N-acetyltransferase"/>
</dbReference>
<reference evidence="2 3" key="1">
    <citation type="submission" date="2019-12" db="EMBL/GenBank/DDBJ databases">
        <title>The draft genomic sequence of strain Chitinophaga oryziterrae JCM 16595.</title>
        <authorList>
            <person name="Zhang X."/>
        </authorList>
    </citation>
    <scope>NUCLEOTIDE SEQUENCE [LARGE SCALE GENOMIC DNA]</scope>
    <source>
        <strain evidence="2 3">JCM 16595</strain>
    </source>
</reference>
<dbReference type="CDD" id="cd04301">
    <property type="entry name" value="NAT_SF"/>
    <property type="match status" value="1"/>
</dbReference>